<proteinExistence type="predicted"/>
<evidence type="ECO:0000313" key="2">
    <source>
        <dbReference type="EMBL" id="CAB4189761.1"/>
    </source>
</evidence>
<protein>
    <submittedName>
        <fullName evidence="1">Uncharacterized protein</fullName>
    </submittedName>
</protein>
<evidence type="ECO:0000313" key="1">
    <source>
        <dbReference type="EMBL" id="CAB4145686.1"/>
    </source>
</evidence>
<reference evidence="1" key="1">
    <citation type="submission" date="2020-04" db="EMBL/GenBank/DDBJ databases">
        <authorList>
            <person name="Chiriac C."/>
            <person name="Salcher M."/>
            <person name="Ghai R."/>
            <person name="Kavagutti S V."/>
        </authorList>
    </citation>
    <scope>NUCLEOTIDE SEQUENCE</scope>
</reference>
<accession>A0A6J5MKR5</accession>
<gene>
    <name evidence="2" type="ORF">UFOVP1207_26</name>
    <name evidence="1" type="ORF">UFOVP474_30</name>
</gene>
<dbReference type="EMBL" id="LR796445">
    <property type="protein sequence ID" value="CAB4145686.1"/>
    <property type="molecule type" value="Genomic_DNA"/>
</dbReference>
<organism evidence="1">
    <name type="scientific">uncultured Caudovirales phage</name>
    <dbReference type="NCBI Taxonomy" id="2100421"/>
    <lineage>
        <taxon>Viruses</taxon>
        <taxon>Duplodnaviria</taxon>
        <taxon>Heunggongvirae</taxon>
        <taxon>Uroviricota</taxon>
        <taxon>Caudoviricetes</taxon>
        <taxon>Peduoviridae</taxon>
        <taxon>Maltschvirus</taxon>
        <taxon>Maltschvirus maltsch</taxon>
    </lineage>
</organism>
<name>A0A6J5MKR5_9CAUD</name>
<sequence>MIATKYTVFGWSIHQQILADGEEIKSIWRDDTPVELSSNWFFWIRGARTVVSYPEGFDDPFFIEQRGHFCNKTVFTGHTYKRGTYVYKAVGETELWCFDYLLNNNSAPDMQLLFVPAGQSYEASAGQLLFVVSGDTSVGVAPLPVEVVSQSKTINANTDTALILFSRKNDAV</sequence>
<dbReference type="EMBL" id="LR797155">
    <property type="protein sequence ID" value="CAB4189761.1"/>
    <property type="molecule type" value="Genomic_DNA"/>
</dbReference>